<evidence type="ECO:0000313" key="1">
    <source>
        <dbReference type="EMBL" id="SCX35370.1"/>
    </source>
</evidence>
<dbReference type="Gene3D" id="3.40.50.1820">
    <property type="entry name" value="alpha/beta hydrolase"/>
    <property type="match status" value="1"/>
</dbReference>
<gene>
    <name evidence="1" type="ORF">DSM25559_4929</name>
</gene>
<dbReference type="GO" id="GO:0004301">
    <property type="term" value="F:epoxide hydrolase activity"/>
    <property type="evidence" value="ECO:0007669"/>
    <property type="project" value="UniProtKB-EC"/>
</dbReference>
<accession>A0A1R3U7A9</accession>
<dbReference type="STRING" id="1907666.DSM25559_4929"/>
<dbReference type="InterPro" id="IPR029058">
    <property type="entry name" value="AB_hydrolase_fold"/>
</dbReference>
<proteinExistence type="predicted"/>
<organism evidence="1 2">
    <name type="scientific">Agrobacterium rosae</name>
    <dbReference type="NCBI Taxonomy" id="1972867"/>
    <lineage>
        <taxon>Bacteria</taxon>
        <taxon>Pseudomonadati</taxon>
        <taxon>Pseudomonadota</taxon>
        <taxon>Alphaproteobacteria</taxon>
        <taxon>Hyphomicrobiales</taxon>
        <taxon>Rhizobiaceae</taxon>
        <taxon>Rhizobium/Agrobacterium group</taxon>
        <taxon>Agrobacterium</taxon>
    </lineage>
</organism>
<dbReference type="SUPFAM" id="SSF53474">
    <property type="entry name" value="alpha/beta-Hydrolases"/>
    <property type="match status" value="1"/>
</dbReference>
<reference evidence="2" key="1">
    <citation type="submission" date="2016-10" db="EMBL/GenBank/DDBJ databases">
        <authorList>
            <person name="Wibberg D."/>
        </authorList>
    </citation>
    <scope>NUCLEOTIDE SEQUENCE [LARGE SCALE GENOMIC DNA]</scope>
</reference>
<protein>
    <submittedName>
        <fullName evidence="1">Soluble epoxide hydrolase</fullName>
        <ecNumber evidence="1">3.3.2.10</ecNumber>
    </submittedName>
</protein>
<dbReference type="AlphaFoldDB" id="A0A1R3U7A9"/>
<name>A0A1R3U7A9_9HYPH</name>
<dbReference type="Proteomes" id="UP000187891">
    <property type="component" value="Unassembled WGS sequence"/>
</dbReference>
<evidence type="ECO:0000313" key="2">
    <source>
        <dbReference type="Proteomes" id="UP000187891"/>
    </source>
</evidence>
<dbReference type="EMBL" id="FMUE01000020">
    <property type="protein sequence ID" value="SCX35370.1"/>
    <property type="molecule type" value="Genomic_DNA"/>
</dbReference>
<keyword evidence="1" id="KW-0378">Hydrolase</keyword>
<dbReference type="EC" id="3.3.2.10" evidence="1"/>
<sequence length="91" mass="10003">MALPGRTRGGMEWYRALTSDHVAALEYKKKALKIPVLGLGGDQRFGEHMVPMLKEFASNVTGGSIARCNHYVADERPEEVAGALIDFLERG</sequence>